<evidence type="ECO:0000256" key="5">
    <source>
        <dbReference type="ARBA" id="ARBA00023186"/>
    </source>
</evidence>
<dbReference type="PANTHER" id="PTHR13748:SF31">
    <property type="entry name" value="ZINC-REGULATED GTPASE METALLOPROTEIN ACTIVATOR 1A-RELATED"/>
    <property type="match status" value="1"/>
</dbReference>
<keyword evidence="1" id="KW-0547">Nucleotide-binding</keyword>
<evidence type="ECO:0000313" key="11">
    <source>
        <dbReference type="Proteomes" id="UP000030755"/>
    </source>
</evidence>
<evidence type="ECO:0000256" key="4">
    <source>
        <dbReference type="ARBA" id="ARBA00023134"/>
    </source>
</evidence>
<dbReference type="SUPFAM" id="SSF90002">
    <property type="entry name" value="Hypothetical protein YjiA, C-terminal domain"/>
    <property type="match status" value="1"/>
</dbReference>
<dbReference type="HOGENOM" id="CLU_017452_6_0_1"/>
<evidence type="ECO:0000256" key="3">
    <source>
        <dbReference type="ARBA" id="ARBA00022833"/>
    </source>
</evidence>
<dbReference type="EMBL" id="KE560917">
    <property type="protein sequence ID" value="EPZ34773.1"/>
    <property type="molecule type" value="Genomic_DNA"/>
</dbReference>
<keyword evidence="4" id="KW-0342">GTP-binding</keyword>
<proteinExistence type="inferred from homology"/>
<organism evidence="10 11">
    <name type="scientific">Rozella allomycis (strain CSF55)</name>
    <dbReference type="NCBI Taxonomy" id="988480"/>
    <lineage>
        <taxon>Eukaryota</taxon>
        <taxon>Fungi</taxon>
        <taxon>Fungi incertae sedis</taxon>
        <taxon>Cryptomycota</taxon>
        <taxon>Cryptomycota incertae sedis</taxon>
        <taxon>Rozella</taxon>
    </lineage>
</organism>
<dbReference type="Pfam" id="PF07683">
    <property type="entry name" value="CobW_C"/>
    <property type="match status" value="1"/>
</dbReference>
<accession>A0A075B1V1</accession>
<dbReference type="GO" id="GO:0140827">
    <property type="term" value="F:zinc chaperone activity"/>
    <property type="evidence" value="ECO:0007669"/>
    <property type="project" value="EnsemblFungi"/>
</dbReference>
<evidence type="ECO:0000259" key="8">
    <source>
        <dbReference type="Pfam" id="PF02492"/>
    </source>
</evidence>
<dbReference type="PANTHER" id="PTHR13748">
    <property type="entry name" value="COBW-RELATED"/>
    <property type="match status" value="1"/>
</dbReference>
<keyword evidence="5" id="KW-0143">Chaperone</keyword>
<dbReference type="GO" id="GO:0005737">
    <property type="term" value="C:cytoplasm"/>
    <property type="evidence" value="ECO:0007669"/>
    <property type="project" value="TreeGrafter"/>
</dbReference>
<dbReference type="InterPro" id="IPR027417">
    <property type="entry name" value="P-loop_NTPase"/>
</dbReference>
<comment type="catalytic activity">
    <reaction evidence="7">
        <text>GTP + H2O = GDP + phosphate + H(+)</text>
        <dbReference type="Rhea" id="RHEA:19669"/>
        <dbReference type="ChEBI" id="CHEBI:15377"/>
        <dbReference type="ChEBI" id="CHEBI:15378"/>
        <dbReference type="ChEBI" id="CHEBI:37565"/>
        <dbReference type="ChEBI" id="CHEBI:43474"/>
        <dbReference type="ChEBI" id="CHEBI:58189"/>
    </reaction>
    <physiologicalReaction direction="left-to-right" evidence="7">
        <dbReference type="Rhea" id="RHEA:19670"/>
    </physiologicalReaction>
</comment>
<dbReference type="Pfam" id="PF02492">
    <property type="entry name" value="cobW"/>
    <property type="match status" value="1"/>
</dbReference>
<dbReference type="CDD" id="cd03112">
    <property type="entry name" value="CobW-like"/>
    <property type="match status" value="1"/>
</dbReference>
<protein>
    <submittedName>
        <fullName evidence="10">CobW/HypB/UreG domain-containing protein</fullName>
    </submittedName>
</protein>
<dbReference type="GO" id="GO:0008047">
    <property type="term" value="F:enzyme activator activity"/>
    <property type="evidence" value="ECO:0007669"/>
    <property type="project" value="EnsemblFungi"/>
</dbReference>
<dbReference type="InterPro" id="IPR051316">
    <property type="entry name" value="Zinc-reg_GTPase_activator"/>
</dbReference>
<evidence type="ECO:0000256" key="2">
    <source>
        <dbReference type="ARBA" id="ARBA00022801"/>
    </source>
</evidence>
<keyword evidence="3" id="KW-0862">Zinc</keyword>
<comment type="similarity">
    <text evidence="6">Belongs to the SIMIBI class G3E GTPase family. ZNG1 subfamily.</text>
</comment>
<feature type="domain" description="CobW C-terminal" evidence="9">
    <location>
        <begin position="269"/>
        <end position="337"/>
    </location>
</feature>
<feature type="domain" description="CobW/HypB/UreG nucleotide-binding" evidence="8">
    <location>
        <begin position="20"/>
        <end position="203"/>
    </location>
</feature>
<name>A0A075B1V1_ROZAC</name>
<dbReference type="InterPro" id="IPR003495">
    <property type="entry name" value="CobW/HypB/UreG_nucleotide-bd"/>
</dbReference>
<dbReference type="Proteomes" id="UP000030755">
    <property type="component" value="Unassembled WGS sequence"/>
</dbReference>
<dbReference type="AlphaFoldDB" id="A0A075B1V1"/>
<dbReference type="InterPro" id="IPR011629">
    <property type="entry name" value="CobW-like_C"/>
</dbReference>
<keyword evidence="2" id="KW-0378">Hydrolase</keyword>
<dbReference type="GO" id="GO:0005525">
    <property type="term" value="F:GTP binding"/>
    <property type="evidence" value="ECO:0007669"/>
    <property type="project" value="UniProtKB-KW"/>
</dbReference>
<gene>
    <name evidence="10" type="ORF">O9G_004485</name>
</gene>
<sequence length="339" mass="38427">MSEIPDLIVAEEFQDDRKVPVTIITGMLGSGKTTLLNHILTENHGKRIAVIMNEFAATGDIEKSLTLNDPNGEFEEWLDLQNGCMCCSAKSNAVNAIESLMSRKGKFDYIIIETTGLADPAPICQMLWMDEGMESDIYLDGIVTVVDAANIIRQMNESKLINEATKQIIMADRILLNKIDLTTDSKLEEVENTLLKINPLSEIKKTKYSKYFLYHQSYRIDNIDFILGIKAFSSAEESIKVKLAQVSLKESAHQIKGIKTVMLIDDLVPLKIESVEKFIQKILWEDKIPVMRLKGIVWTDTKNYYSMQGVYETFDIIPFQSNDKDLQKRTKIVFIGTPN</sequence>
<dbReference type="GO" id="GO:0034224">
    <property type="term" value="P:cellular response to zinc ion starvation"/>
    <property type="evidence" value="ECO:0007669"/>
    <property type="project" value="EnsemblFungi"/>
</dbReference>
<dbReference type="GO" id="GO:0051604">
    <property type="term" value="P:protein maturation"/>
    <property type="evidence" value="ECO:0007669"/>
    <property type="project" value="EnsemblFungi"/>
</dbReference>
<evidence type="ECO:0000259" key="9">
    <source>
        <dbReference type="Pfam" id="PF07683"/>
    </source>
</evidence>
<evidence type="ECO:0000313" key="10">
    <source>
        <dbReference type="EMBL" id="EPZ34773.1"/>
    </source>
</evidence>
<dbReference type="Gene3D" id="3.30.1220.10">
    <property type="entry name" value="CobW-like, C-terminal domain"/>
    <property type="match status" value="1"/>
</dbReference>
<keyword evidence="11" id="KW-1185">Reference proteome</keyword>
<evidence type="ECO:0000256" key="7">
    <source>
        <dbReference type="ARBA" id="ARBA00049117"/>
    </source>
</evidence>
<dbReference type="GO" id="GO:0003924">
    <property type="term" value="F:GTPase activity"/>
    <property type="evidence" value="ECO:0007669"/>
    <property type="project" value="EnsemblFungi"/>
</dbReference>
<evidence type="ECO:0000256" key="6">
    <source>
        <dbReference type="ARBA" id="ARBA00034320"/>
    </source>
</evidence>
<dbReference type="OrthoDB" id="258627at2759"/>
<dbReference type="SUPFAM" id="SSF52540">
    <property type="entry name" value="P-loop containing nucleoside triphosphate hydrolases"/>
    <property type="match status" value="1"/>
</dbReference>
<dbReference type="InterPro" id="IPR036627">
    <property type="entry name" value="CobW-likC_sf"/>
</dbReference>
<dbReference type="OMA" id="QNEMGYE"/>
<dbReference type="Gene3D" id="3.40.50.300">
    <property type="entry name" value="P-loop containing nucleotide triphosphate hydrolases"/>
    <property type="match status" value="1"/>
</dbReference>
<dbReference type="STRING" id="988480.A0A075B1V1"/>
<evidence type="ECO:0000256" key="1">
    <source>
        <dbReference type="ARBA" id="ARBA00022741"/>
    </source>
</evidence>
<reference evidence="10 11" key="1">
    <citation type="journal article" date="2013" name="Curr. Biol.">
        <title>Shared signatures of parasitism and phylogenomics unite Cryptomycota and microsporidia.</title>
        <authorList>
            <person name="James T.Y."/>
            <person name="Pelin A."/>
            <person name="Bonen L."/>
            <person name="Ahrendt S."/>
            <person name="Sain D."/>
            <person name="Corradi N."/>
            <person name="Stajich J.E."/>
        </authorList>
    </citation>
    <scope>NUCLEOTIDE SEQUENCE [LARGE SCALE GENOMIC DNA]</scope>
    <source>
        <strain evidence="10 11">CSF55</strain>
    </source>
</reference>